<dbReference type="Proteomes" id="UP001194098">
    <property type="component" value="Unassembled WGS sequence"/>
</dbReference>
<evidence type="ECO:0000313" key="1">
    <source>
        <dbReference type="EMBL" id="MBC2475017.1"/>
    </source>
</evidence>
<gene>
    <name evidence="1" type="ORF">HGI39_09900</name>
</gene>
<evidence type="ECO:0000313" key="2">
    <source>
        <dbReference type="Proteomes" id="UP001194098"/>
    </source>
</evidence>
<protein>
    <submittedName>
        <fullName evidence="1">Uncharacterized protein</fullName>
    </submittedName>
</protein>
<comment type="caution">
    <text evidence="1">The sequence shown here is derived from an EMBL/GenBank/DDBJ whole genome shotgun (WGS) entry which is preliminary data.</text>
</comment>
<reference evidence="1" key="2">
    <citation type="journal article" date="2022" name="Nat. Biotechnol.">
        <title>Carbon-negative production of acetone and isopropanol by gas fermentation at industrial pilot scale.</title>
        <authorList>
            <person name="Liew F.E."/>
            <person name="Nogle R."/>
            <person name="Abdalla T."/>
            <person name="Rasor B.J."/>
            <person name="Canter C."/>
            <person name="Jensen R.O."/>
            <person name="Wang L."/>
            <person name="Strutz J."/>
            <person name="Chirania P."/>
            <person name="De Tissera S."/>
            <person name="Mueller A.P."/>
            <person name="Ruan Z."/>
            <person name="Gao A."/>
            <person name="Tran L."/>
            <person name="Engle N.L."/>
            <person name="Bromley J.C."/>
            <person name="Daniell J."/>
            <person name="Conrado R."/>
            <person name="Tschaplinski T.J."/>
            <person name="Giannone R.J."/>
            <person name="Hettich R.L."/>
            <person name="Karim A.S."/>
            <person name="Simpson S.D."/>
            <person name="Brown S.D."/>
            <person name="Leang C."/>
            <person name="Jewett M.C."/>
            <person name="Kopke M."/>
        </authorList>
    </citation>
    <scope>NUCLEOTIDE SEQUENCE</scope>
    <source>
        <strain evidence="1">DJ015</strain>
    </source>
</reference>
<proteinExistence type="predicted"/>
<organism evidence="1 2">
    <name type="scientific">Clostridium beijerinckii</name>
    <name type="common">Clostridium MP</name>
    <dbReference type="NCBI Taxonomy" id="1520"/>
    <lineage>
        <taxon>Bacteria</taxon>
        <taxon>Bacillati</taxon>
        <taxon>Bacillota</taxon>
        <taxon>Clostridia</taxon>
        <taxon>Eubacteriales</taxon>
        <taxon>Clostridiaceae</taxon>
        <taxon>Clostridium</taxon>
    </lineage>
</organism>
<sequence>MSKIFYEENHNYKFDFTDAIEVFEPHDLSQKTTMLADADFVLDLESKIILLEYKNASGRNVTNQEAFRNKIFVPEKRVKFCENIAKKFYSTLFLIWACNKNDEEKDIEYILLIEHPEIDGRIRRMLRNKITKQLPFRLLEDIKIKRKILSDFEVLNMEEWHLKYPKFTITEIE</sequence>
<dbReference type="RefSeq" id="WP_154400274.1">
    <property type="nucleotide sequence ID" value="NZ_JABAGV010000021.1"/>
</dbReference>
<dbReference type="EMBL" id="JABAGV010000021">
    <property type="protein sequence ID" value="MBC2475017.1"/>
    <property type="molecule type" value="Genomic_DNA"/>
</dbReference>
<reference evidence="1" key="1">
    <citation type="submission" date="2020-04" db="EMBL/GenBank/DDBJ databases">
        <authorList>
            <person name="Brown S."/>
        </authorList>
    </citation>
    <scope>NUCLEOTIDE SEQUENCE</scope>
    <source>
        <strain evidence="1">DJ015</strain>
    </source>
</reference>
<accession>A0AAW3W7V2</accession>
<name>A0AAW3W7V2_CLOBE</name>
<dbReference type="AlphaFoldDB" id="A0AAW3W7V2"/>